<organism evidence="2">
    <name type="scientific">Tabanus bromius</name>
    <name type="common">Band-eyed brown horse fly</name>
    <dbReference type="NCBI Taxonomy" id="304241"/>
    <lineage>
        <taxon>Eukaryota</taxon>
        <taxon>Metazoa</taxon>
        <taxon>Ecdysozoa</taxon>
        <taxon>Arthropoda</taxon>
        <taxon>Hexapoda</taxon>
        <taxon>Insecta</taxon>
        <taxon>Pterygota</taxon>
        <taxon>Neoptera</taxon>
        <taxon>Endopterygota</taxon>
        <taxon>Diptera</taxon>
        <taxon>Brachycera</taxon>
        <taxon>Tabanomorpha</taxon>
        <taxon>Tabanoidea</taxon>
        <taxon>Tabanidae</taxon>
        <taxon>Tabanus</taxon>
    </lineage>
</organism>
<dbReference type="EMBL" id="GDAI01003038">
    <property type="protein sequence ID" value="JAI14565.1"/>
    <property type="molecule type" value="mRNA"/>
</dbReference>
<feature type="compositionally biased region" description="Polar residues" evidence="1">
    <location>
        <begin position="150"/>
        <end position="170"/>
    </location>
</feature>
<feature type="compositionally biased region" description="Low complexity" evidence="1">
    <location>
        <begin position="116"/>
        <end position="142"/>
    </location>
</feature>
<protein>
    <submittedName>
        <fullName evidence="2">Putative myosin-g heavy chain</fullName>
    </submittedName>
</protein>
<evidence type="ECO:0000256" key="1">
    <source>
        <dbReference type="SAM" id="MobiDB-lite"/>
    </source>
</evidence>
<reference evidence="2" key="1">
    <citation type="journal article" date="2015" name="Insect Biochem. Mol. Biol.">
        <title>An insight into the sialome of the horse fly, Tabanus bromius.</title>
        <authorList>
            <person name="Ribeiro J.M."/>
            <person name="Kazimirova M."/>
            <person name="Takac P."/>
            <person name="Andersen J.F."/>
            <person name="Francischetti I.M."/>
        </authorList>
    </citation>
    <scope>NUCLEOTIDE SEQUENCE</scope>
</reference>
<dbReference type="AlphaFoldDB" id="A0A0K8TKV9"/>
<name>A0A0K8TKV9_TABBR</name>
<feature type="non-terminal residue" evidence="2">
    <location>
        <position position="1"/>
    </location>
</feature>
<sequence>NTSTSSTPHKLDTIAQENTTVDRSVVYPSGSIIKTGTPPQLVLASKGTIIAQAIGPNVNSSTQSPPGTSVYGKNLKNYKQQASPTTTSGSSVIKPHSSQSINEDVASSKVLTKKGSNNYSVSDSNYSGNDNNSCNSDASNDNSNDDHTYKQNSNRSVKISNNEIPSTSSGVRRDIIKMSQRTLTEMTRRGCIEEKSDRKELAVSGFKQMQKKGIRRRKSKSDDDIVPLPVSPSSYPSSSTSLSSPPSSSSSPVASTSPVSIEVPPLAPIVERSPSQVKSPKRKLSPSQPKEKVAVESSSIKDPKGELTPTKATKNQY</sequence>
<proteinExistence type="evidence at transcript level"/>
<feature type="non-terminal residue" evidence="2">
    <location>
        <position position="317"/>
    </location>
</feature>
<feature type="region of interest" description="Disordered" evidence="1">
    <location>
        <begin position="79"/>
        <end position="175"/>
    </location>
</feature>
<feature type="compositionally biased region" description="Basic residues" evidence="1">
    <location>
        <begin position="209"/>
        <end position="219"/>
    </location>
</feature>
<feature type="compositionally biased region" description="Basic and acidic residues" evidence="1">
    <location>
        <begin position="289"/>
        <end position="305"/>
    </location>
</feature>
<accession>A0A0K8TKV9</accession>
<feature type="region of interest" description="Disordered" evidence="1">
    <location>
        <begin position="207"/>
        <end position="317"/>
    </location>
</feature>
<feature type="compositionally biased region" description="Polar residues" evidence="1">
    <location>
        <begin position="79"/>
        <end position="102"/>
    </location>
</feature>
<evidence type="ECO:0000313" key="2">
    <source>
        <dbReference type="EMBL" id="JAI14565.1"/>
    </source>
</evidence>
<feature type="compositionally biased region" description="Low complexity" evidence="1">
    <location>
        <begin position="226"/>
        <end position="260"/>
    </location>
</feature>